<feature type="non-terminal residue" evidence="2">
    <location>
        <position position="132"/>
    </location>
</feature>
<dbReference type="Proteomes" id="UP000525089">
    <property type="component" value="Unassembled WGS sequence"/>
</dbReference>
<accession>A0A7K5D5C8</accession>
<keyword evidence="3" id="KW-1185">Reference proteome</keyword>
<dbReference type="PROSITE" id="PS50878">
    <property type="entry name" value="RT_POL"/>
    <property type="match status" value="1"/>
</dbReference>
<gene>
    <name evidence="2" type="primary">Po21</name>
    <name evidence="2" type="ORF">PACMIN_R15141</name>
</gene>
<proteinExistence type="predicted"/>
<dbReference type="EMBL" id="VYXB01004703">
    <property type="protein sequence ID" value="NWS15717.1"/>
    <property type="molecule type" value="Genomic_DNA"/>
</dbReference>
<feature type="non-terminal residue" evidence="2">
    <location>
        <position position="1"/>
    </location>
</feature>
<organism evidence="2 3">
    <name type="scientific">Pachyramphus minor</name>
    <dbReference type="NCBI Taxonomy" id="369605"/>
    <lineage>
        <taxon>Eukaryota</taxon>
        <taxon>Metazoa</taxon>
        <taxon>Chordata</taxon>
        <taxon>Craniata</taxon>
        <taxon>Vertebrata</taxon>
        <taxon>Euteleostomi</taxon>
        <taxon>Archelosauria</taxon>
        <taxon>Archosauria</taxon>
        <taxon>Dinosauria</taxon>
        <taxon>Saurischia</taxon>
        <taxon>Theropoda</taxon>
        <taxon>Coelurosauria</taxon>
        <taxon>Aves</taxon>
        <taxon>Neognathae</taxon>
        <taxon>Neoaves</taxon>
        <taxon>Telluraves</taxon>
        <taxon>Australaves</taxon>
        <taxon>Passeriformes</taxon>
        <taxon>Tyrannidae</taxon>
        <taxon>Pachyramphus</taxon>
    </lineage>
</organism>
<comment type="caution">
    <text evidence="2">The sequence shown here is derived from an EMBL/GenBank/DDBJ whole genome shotgun (WGS) entry which is preliminary data.</text>
</comment>
<dbReference type="Pfam" id="PF00078">
    <property type="entry name" value="RVT_1"/>
    <property type="match status" value="1"/>
</dbReference>
<dbReference type="AlphaFoldDB" id="A0A7K5D5C8"/>
<dbReference type="PANTHER" id="PTHR47027:SF20">
    <property type="entry name" value="REVERSE TRANSCRIPTASE-LIKE PROTEIN WITH RNA-DIRECTED DNA POLYMERASE DOMAIN"/>
    <property type="match status" value="1"/>
</dbReference>
<name>A0A7K5D5C8_9TYRA</name>
<dbReference type="InterPro" id="IPR000477">
    <property type="entry name" value="RT_dom"/>
</dbReference>
<evidence type="ECO:0000313" key="3">
    <source>
        <dbReference type="Proteomes" id="UP000525089"/>
    </source>
</evidence>
<reference evidence="2 3" key="1">
    <citation type="submission" date="2019-09" db="EMBL/GenBank/DDBJ databases">
        <title>Bird 10,000 Genomes (B10K) Project - Family phase.</title>
        <authorList>
            <person name="Zhang G."/>
        </authorList>
    </citation>
    <scope>NUCLEOTIDE SEQUENCE [LARGE SCALE GENOMIC DNA]</scope>
    <source>
        <strain evidence="2">B10K-DU-001-72</strain>
        <tissue evidence="2">Muscle</tissue>
    </source>
</reference>
<sequence length="132" mass="14873">KAFDTINHQCIILGLEQKGIDSHIINLIKNMYENIYTHIGTKNEKSDPIQIQMDVKQGDPVSPLLFNLAVDLLLCKLEESGKGFHHRNSSITTMAFADNLVLLSGSWEGMKRNIEILEMFCNPTSLKTQGQE</sequence>
<evidence type="ECO:0000313" key="2">
    <source>
        <dbReference type="EMBL" id="NWS15717.1"/>
    </source>
</evidence>
<feature type="domain" description="Reverse transcriptase" evidence="1">
    <location>
        <begin position="1"/>
        <end position="132"/>
    </location>
</feature>
<evidence type="ECO:0000259" key="1">
    <source>
        <dbReference type="PROSITE" id="PS50878"/>
    </source>
</evidence>
<dbReference type="SUPFAM" id="SSF56672">
    <property type="entry name" value="DNA/RNA polymerases"/>
    <property type="match status" value="1"/>
</dbReference>
<dbReference type="PANTHER" id="PTHR47027">
    <property type="entry name" value="REVERSE TRANSCRIPTASE DOMAIN-CONTAINING PROTEIN"/>
    <property type="match status" value="1"/>
</dbReference>
<dbReference type="InterPro" id="IPR043502">
    <property type="entry name" value="DNA/RNA_pol_sf"/>
</dbReference>
<protein>
    <submittedName>
        <fullName evidence="2">PO21 protein</fullName>
    </submittedName>
</protein>